<evidence type="ECO:0000313" key="8">
    <source>
        <dbReference type="Proteomes" id="UP000199400"/>
    </source>
</evidence>
<dbReference type="GO" id="GO:0004604">
    <property type="term" value="F:phosphoadenylyl-sulfate reductase (thioredoxin) activity"/>
    <property type="evidence" value="ECO:0007669"/>
    <property type="project" value="UniProtKB-UniRule"/>
</dbReference>
<dbReference type="STRING" id="54.SAMN02745121_00194"/>
<evidence type="ECO:0000313" key="7">
    <source>
        <dbReference type="EMBL" id="SFD48539.1"/>
    </source>
</evidence>
<gene>
    <name evidence="4" type="primary">cysH</name>
    <name evidence="7" type="ORF">SAMN02745121_00194</name>
</gene>
<dbReference type="GO" id="GO:0070814">
    <property type="term" value="P:hydrogen sulfide biosynthetic process"/>
    <property type="evidence" value="ECO:0007669"/>
    <property type="project" value="UniProtKB-UniRule"/>
</dbReference>
<dbReference type="NCBIfam" id="TIGR00434">
    <property type="entry name" value="cysH"/>
    <property type="match status" value="1"/>
</dbReference>
<feature type="domain" description="Phosphoadenosine phosphosulphate reductase" evidence="6">
    <location>
        <begin position="54"/>
        <end position="223"/>
    </location>
</feature>
<name>A0A1I1SPY5_9BACT</name>
<dbReference type="InterPro" id="IPR002500">
    <property type="entry name" value="PAPS_reduct_dom"/>
</dbReference>
<dbReference type="PANTHER" id="PTHR46509">
    <property type="entry name" value="PHOSPHOADENOSINE PHOSPHOSULFATE REDUCTASE"/>
    <property type="match status" value="1"/>
</dbReference>
<comment type="similarity">
    <text evidence="1 4">Belongs to the PAPS reductase family. CysH subfamily.</text>
</comment>
<evidence type="ECO:0000256" key="3">
    <source>
        <dbReference type="ARBA" id="ARBA00024327"/>
    </source>
</evidence>
<dbReference type="GO" id="GO:0005737">
    <property type="term" value="C:cytoplasm"/>
    <property type="evidence" value="ECO:0007669"/>
    <property type="project" value="UniProtKB-SubCell"/>
</dbReference>
<dbReference type="PIRSF" id="PIRSF000857">
    <property type="entry name" value="PAPS_reductase"/>
    <property type="match status" value="1"/>
</dbReference>
<evidence type="ECO:0000256" key="5">
    <source>
        <dbReference type="SAM" id="MobiDB-lite"/>
    </source>
</evidence>
<dbReference type="EMBL" id="FOMX01000002">
    <property type="protein sequence ID" value="SFD48539.1"/>
    <property type="molecule type" value="Genomic_DNA"/>
</dbReference>
<dbReference type="Proteomes" id="UP000199400">
    <property type="component" value="Unassembled WGS sequence"/>
</dbReference>
<evidence type="ECO:0000256" key="2">
    <source>
        <dbReference type="ARBA" id="ARBA00023002"/>
    </source>
</evidence>
<dbReference type="Pfam" id="PF01507">
    <property type="entry name" value="PAPS_reduct"/>
    <property type="match status" value="1"/>
</dbReference>
<keyword evidence="4" id="KW-0408">Iron</keyword>
<dbReference type="GO" id="GO:0051539">
    <property type="term" value="F:4 iron, 4 sulfur cluster binding"/>
    <property type="evidence" value="ECO:0007669"/>
    <property type="project" value="UniProtKB-UniRule"/>
</dbReference>
<keyword evidence="8" id="KW-1185">Reference proteome</keyword>
<organism evidence="7 8">
    <name type="scientific">Nannocystis exedens</name>
    <dbReference type="NCBI Taxonomy" id="54"/>
    <lineage>
        <taxon>Bacteria</taxon>
        <taxon>Pseudomonadati</taxon>
        <taxon>Myxococcota</taxon>
        <taxon>Polyangia</taxon>
        <taxon>Nannocystales</taxon>
        <taxon>Nannocystaceae</taxon>
        <taxon>Nannocystis</taxon>
    </lineage>
</organism>
<comment type="cofactor">
    <cofactor evidence="4">
        <name>[4Fe-4S] cluster</name>
        <dbReference type="ChEBI" id="CHEBI:49883"/>
    </cofactor>
    <text evidence="4">Binds 1 [4Fe-4S] cluster per subunit.</text>
</comment>
<dbReference type="GO" id="GO:0043866">
    <property type="term" value="F:adenylyl-sulfate reductase (thioredoxin) activity"/>
    <property type="evidence" value="ECO:0007669"/>
    <property type="project" value="UniProtKB-EC"/>
</dbReference>
<accession>A0A1I1SPY5</accession>
<sequence>MTERGSDLAGAGLESGRETELTGLAEQSAALEGQSAEAILAWVFERWAGRRVGLSSAFGPEGCALIHLARQIRPDVPVYTIDTGYLFAETIAVREAFRAQGADIRVVEPLVTIRAQAERHGPDLFARDPDACCDIRKVEPMRRVLDALDVWITAIRRDQAATRAGTPILGTARRADGSLVVKVAPLVAWTRKDTWRYLIDHDVPYNALLDAGYTSIGCEPCTARPPGDDERGGRWSGTGKTECGIHHL</sequence>
<proteinExistence type="inferred from homology"/>
<dbReference type="HAMAP" id="MF_00063">
    <property type="entry name" value="CysH"/>
    <property type="match status" value="1"/>
</dbReference>
<reference evidence="8" key="1">
    <citation type="submission" date="2016-10" db="EMBL/GenBank/DDBJ databases">
        <authorList>
            <person name="Varghese N."/>
            <person name="Submissions S."/>
        </authorList>
    </citation>
    <scope>NUCLEOTIDE SEQUENCE [LARGE SCALE GENOMIC DNA]</scope>
    <source>
        <strain evidence="8">ATCC 25963</strain>
    </source>
</reference>
<feature type="binding site" evidence="4">
    <location>
        <position position="132"/>
    </location>
    <ligand>
        <name>[4Fe-4S] cluster</name>
        <dbReference type="ChEBI" id="CHEBI:49883"/>
    </ligand>
</feature>
<feature type="binding site" evidence="4">
    <location>
        <position position="221"/>
    </location>
    <ligand>
        <name>[4Fe-4S] cluster</name>
        <dbReference type="ChEBI" id="CHEBI:49883"/>
    </ligand>
</feature>
<dbReference type="GO" id="GO:0046872">
    <property type="term" value="F:metal ion binding"/>
    <property type="evidence" value="ECO:0007669"/>
    <property type="project" value="UniProtKB-KW"/>
</dbReference>
<keyword evidence="4" id="KW-0479">Metal-binding</keyword>
<comment type="catalytic activity">
    <reaction evidence="4">
        <text>[thioredoxin]-disulfide + sulfite + AMP + 2 H(+) = adenosine 5'-phosphosulfate + [thioredoxin]-dithiol</text>
        <dbReference type="Rhea" id="RHEA:21976"/>
        <dbReference type="Rhea" id="RHEA-COMP:10698"/>
        <dbReference type="Rhea" id="RHEA-COMP:10700"/>
        <dbReference type="ChEBI" id="CHEBI:15378"/>
        <dbReference type="ChEBI" id="CHEBI:17359"/>
        <dbReference type="ChEBI" id="CHEBI:29950"/>
        <dbReference type="ChEBI" id="CHEBI:50058"/>
        <dbReference type="ChEBI" id="CHEBI:58243"/>
        <dbReference type="ChEBI" id="CHEBI:456215"/>
        <dbReference type="EC" id="1.8.4.10"/>
    </reaction>
</comment>
<dbReference type="OrthoDB" id="9794018at2"/>
<dbReference type="PANTHER" id="PTHR46509:SF1">
    <property type="entry name" value="PHOSPHOADENOSINE PHOSPHOSULFATE REDUCTASE"/>
    <property type="match status" value="1"/>
</dbReference>
<feature type="active site" description="Nucleophile; cysteine thiosulfonate intermediate" evidence="4">
    <location>
        <position position="243"/>
    </location>
</feature>
<comment type="subcellular location">
    <subcellularLocation>
        <location evidence="4">Cytoplasm</location>
    </subcellularLocation>
</comment>
<dbReference type="SUPFAM" id="SSF52402">
    <property type="entry name" value="Adenine nucleotide alpha hydrolases-like"/>
    <property type="match status" value="1"/>
</dbReference>
<evidence type="ECO:0000259" key="6">
    <source>
        <dbReference type="Pfam" id="PF01507"/>
    </source>
</evidence>
<dbReference type="GO" id="GO:0019379">
    <property type="term" value="P:sulfate assimilation, phosphoadenylyl sulfate reduction by phosphoadenylyl-sulfate reductase (thioredoxin)"/>
    <property type="evidence" value="ECO:0007669"/>
    <property type="project" value="UniProtKB-UniRule"/>
</dbReference>
<dbReference type="RefSeq" id="WP_096333286.1">
    <property type="nucleotide sequence ID" value="NZ_FOMX01000002.1"/>
</dbReference>
<dbReference type="Gene3D" id="3.40.50.620">
    <property type="entry name" value="HUPs"/>
    <property type="match status" value="1"/>
</dbReference>
<dbReference type="InterPro" id="IPR004511">
    <property type="entry name" value="PAPS/APS_Rdtase"/>
</dbReference>
<protein>
    <recommendedName>
        <fullName evidence="4">Adenosine 5'-phosphosulfate reductase</fullName>
        <shortName evidence="4">APS reductase</shortName>
        <ecNumber evidence="4">1.8.4.10</ecNumber>
    </recommendedName>
    <alternativeName>
        <fullName evidence="4">5'-adenylylsulfate reductase</fullName>
    </alternativeName>
    <alternativeName>
        <fullName evidence="4">Thioredoxin-dependent 5'-adenylylsulfate reductase</fullName>
    </alternativeName>
</protein>
<comment type="pathway">
    <text evidence="3 4">Sulfur metabolism; hydrogen sulfide biosynthesis; sulfite from sulfate.</text>
</comment>
<feature type="binding site" evidence="4">
    <location>
        <position position="218"/>
    </location>
    <ligand>
        <name>[4Fe-4S] cluster</name>
        <dbReference type="ChEBI" id="CHEBI:49883"/>
    </ligand>
</feature>
<dbReference type="NCBIfam" id="NF002537">
    <property type="entry name" value="PRK02090.1"/>
    <property type="match status" value="1"/>
</dbReference>
<keyword evidence="4" id="KW-0411">Iron-sulfur</keyword>
<keyword evidence="2 4" id="KW-0560">Oxidoreductase</keyword>
<dbReference type="EC" id="1.8.4.10" evidence="4"/>
<evidence type="ECO:0000256" key="4">
    <source>
        <dbReference type="HAMAP-Rule" id="MF_00063"/>
    </source>
</evidence>
<dbReference type="AlphaFoldDB" id="A0A1I1SPY5"/>
<feature type="binding site" evidence="4">
    <location>
        <position position="133"/>
    </location>
    <ligand>
        <name>[4Fe-4S] cluster</name>
        <dbReference type="ChEBI" id="CHEBI:49883"/>
    </ligand>
</feature>
<feature type="region of interest" description="Disordered" evidence="5">
    <location>
        <begin position="223"/>
        <end position="248"/>
    </location>
</feature>
<evidence type="ECO:0000256" key="1">
    <source>
        <dbReference type="ARBA" id="ARBA00009732"/>
    </source>
</evidence>
<dbReference type="InterPro" id="IPR014729">
    <property type="entry name" value="Rossmann-like_a/b/a_fold"/>
</dbReference>
<keyword evidence="4" id="KW-0963">Cytoplasm</keyword>
<comment type="function">
    <text evidence="4">Catalyzes the formation of sulfite from adenosine 5'-phosphosulfate (APS) using thioredoxin as an electron donor.</text>
</comment>